<keyword evidence="2 6" id="KW-0728">SH3 domain</keyword>
<evidence type="ECO:0000256" key="4">
    <source>
        <dbReference type="ARBA" id="ARBA00022553"/>
    </source>
</evidence>
<evidence type="ECO:0000313" key="9">
    <source>
        <dbReference type="EMBL" id="KAH9638641.1"/>
    </source>
</evidence>
<keyword evidence="5" id="KW-0677">Repeat</keyword>
<feature type="region of interest" description="Disordered" evidence="7">
    <location>
        <begin position="388"/>
        <end position="443"/>
    </location>
</feature>
<dbReference type="CDD" id="cd00176">
    <property type="entry name" value="SPEC"/>
    <property type="match status" value="1"/>
</dbReference>
<accession>A0A922SI67</accession>
<feature type="region of interest" description="Disordered" evidence="7">
    <location>
        <begin position="329"/>
        <end position="349"/>
    </location>
</feature>
<feature type="domain" description="SH3" evidence="8">
    <location>
        <begin position="243"/>
        <end position="300"/>
    </location>
</feature>
<dbReference type="InterPro" id="IPR036028">
    <property type="entry name" value="SH3-like_dom_sf"/>
</dbReference>
<dbReference type="SUPFAM" id="SSF50044">
    <property type="entry name" value="SH3-domain"/>
    <property type="match status" value="1"/>
</dbReference>
<dbReference type="Pfam" id="PF00018">
    <property type="entry name" value="SH3_1"/>
    <property type="match status" value="1"/>
</dbReference>
<proteinExistence type="predicted"/>
<dbReference type="Gene3D" id="2.30.30.40">
    <property type="entry name" value="SH3 Domains"/>
    <property type="match status" value="1"/>
</dbReference>
<dbReference type="AlphaFoldDB" id="A0A922SI67"/>
<reference evidence="9" key="1">
    <citation type="journal article" date="2021" name="G3 (Bethesda)">
        <title>Genome and transcriptome analysis of the beet armyworm Spodoptera exigua reveals targets for pest control. .</title>
        <authorList>
            <person name="Simon S."/>
            <person name="Breeschoten T."/>
            <person name="Jansen H.J."/>
            <person name="Dirks R.P."/>
            <person name="Schranz M.E."/>
            <person name="Ros V.I.D."/>
        </authorList>
    </citation>
    <scope>NUCLEOTIDE SEQUENCE</scope>
    <source>
        <strain evidence="9">TB_SE_WUR_2020</strain>
    </source>
</reference>
<dbReference type="SMART" id="SM00326">
    <property type="entry name" value="SH3"/>
    <property type="match status" value="1"/>
</dbReference>
<dbReference type="GO" id="GO:0005737">
    <property type="term" value="C:cytoplasm"/>
    <property type="evidence" value="ECO:0007669"/>
    <property type="project" value="UniProtKB-SubCell"/>
</dbReference>
<dbReference type="InterPro" id="IPR002017">
    <property type="entry name" value="Spectrin_repeat"/>
</dbReference>
<sequence length="443" mass="49276">MAAVGTGRHLVDVERLLQAHALQELQLGALDETIRRLVRQGAGADGAAQPKQQLTQQLTQLSQDYDRLGDGETAHMSRRGRGQGASRSTCVETETYRPTPRVTRKRSRLSTTQSQGTEVDNFVTIVRVFRSLIDAKHPKSAEIERRLTSLNKQWQILRELAAAREKQLADAAEAHQFYGDANEAESWMKEKRPLVATEDCGSDAPSAGALLARHRATHDELRAHAAELAALRAHAARLRAAGITELQVKALYAFTGQGISMQKSEIMFLINKTNPDWWSVRKADRTDGFVPANYVREIEPRVVPSGQSKELRRQFWLSKWCQSNATSPQLGEPAGLLSRNPEPLASRPGWKKSKRIMLEDAIKLYSFFAECDDFDKWIKDKEKMLRADDADDSVDTAKRNGIEAPGTHRQRGQRAGCGPARSGRARHRPRRPAAPALGPTAAT</sequence>
<dbReference type="SMART" id="SM00150">
    <property type="entry name" value="SPEC"/>
    <property type="match status" value="2"/>
</dbReference>
<dbReference type="Pfam" id="PF00435">
    <property type="entry name" value="Spectrin"/>
    <property type="match status" value="2"/>
</dbReference>
<dbReference type="PANTHER" id="PTHR11915">
    <property type="entry name" value="SPECTRIN/FILAMIN RELATED CYTOSKELETAL PROTEIN"/>
    <property type="match status" value="1"/>
</dbReference>
<dbReference type="Gene3D" id="1.20.58.60">
    <property type="match status" value="2"/>
</dbReference>
<dbReference type="InterPro" id="IPR018159">
    <property type="entry name" value="Spectrin/alpha-actinin"/>
</dbReference>
<evidence type="ECO:0000259" key="8">
    <source>
        <dbReference type="PROSITE" id="PS50002"/>
    </source>
</evidence>
<name>A0A922SI67_SPOEX</name>
<evidence type="ECO:0000256" key="5">
    <source>
        <dbReference type="ARBA" id="ARBA00022737"/>
    </source>
</evidence>
<keyword evidence="4" id="KW-0597">Phosphoprotein</keyword>
<evidence type="ECO:0000256" key="3">
    <source>
        <dbReference type="ARBA" id="ARBA00022490"/>
    </source>
</evidence>
<keyword evidence="3" id="KW-0963">Cytoplasm</keyword>
<dbReference type="SUPFAM" id="SSF46966">
    <property type="entry name" value="Spectrin repeat"/>
    <property type="match status" value="2"/>
</dbReference>
<dbReference type="Proteomes" id="UP000814243">
    <property type="component" value="Unassembled WGS sequence"/>
</dbReference>
<gene>
    <name evidence="9" type="ORF">HF086_007775</name>
</gene>
<evidence type="ECO:0000256" key="7">
    <source>
        <dbReference type="SAM" id="MobiDB-lite"/>
    </source>
</evidence>
<evidence type="ECO:0000256" key="1">
    <source>
        <dbReference type="ARBA" id="ARBA00004496"/>
    </source>
</evidence>
<dbReference type="PROSITE" id="PS50002">
    <property type="entry name" value="SH3"/>
    <property type="match status" value="1"/>
</dbReference>
<dbReference type="EMBL" id="JACEFF010000379">
    <property type="protein sequence ID" value="KAH9638641.1"/>
    <property type="molecule type" value="Genomic_DNA"/>
</dbReference>
<evidence type="ECO:0000313" key="10">
    <source>
        <dbReference type="Proteomes" id="UP000814243"/>
    </source>
</evidence>
<comment type="caution">
    <text evidence="9">The sequence shown here is derived from an EMBL/GenBank/DDBJ whole genome shotgun (WGS) entry which is preliminary data.</text>
</comment>
<evidence type="ECO:0000256" key="6">
    <source>
        <dbReference type="PROSITE-ProRule" id="PRU00192"/>
    </source>
</evidence>
<organism evidence="9 10">
    <name type="scientific">Spodoptera exigua</name>
    <name type="common">Beet armyworm</name>
    <name type="synonym">Noctua fulgens</name>
    <dbReference type="NCBI Taxonomy" id="7107"/>
    <lineage>
        <taxon>Eukaryota</taxon>
        <taxon>Metazoa</taxon>
        <taxon>Ecdysozoa</taxon>
        <taxon>Arthropoda</taxon>
        <taxon>Hexapoda</taxon>
        <taxon>Insecta</taxon>
        <taxon>Pterygota</taxon>
        <taxon>Neoptera</taxon>
        <taxon>Endopterygota</taxon>
        <taxon>Lepidoptera</taxon>
        <taxon>Glossata</taxon>
        <taxon>Ditrysia</taxon>
        <taxon>Noctuoidea</taxon>
        <taxon>Noctuidae</taxon>
        <taxon>Amphipyrinae</taxon>
        <taxon>Spodoptera</taxon>
    </lineage>
</organism>
<evidence type="ECO:0000256" key="2">
    <source>
        <dbReference type="ARBA" id="ARBA00022443"/>
    </source>
</evidence>
<feature type="region of interest" description="Disordered" evidence="7">
    <location>
        <begin position="68"/>
        <end position="113"/>
    </location>
</feature>
<comment type="subcellular location">
    <subcellularLocation>
        <location evidence="1">Cytoplasm</location>
    </subcellularLocation>
</comment>
<feature type="compositionally biased region" description="Low complexity" evidence="7">
    <location>
        <begin position="433"/>
        <end position="443"/>
    </location>
</feature>
<protein>
    <recommendedName>
        <fullName evidence="8">SH3 domain-containing protein</fullName>
    </recommendedName>
</protein>
<dbReference type="InterPro" id="IPR001452">
    <property type="entry name" value="SH3_domain"/>
</dbReference>